<feature type="transmembrane region" description="Helical" evidence="6">
    <location>
        <begin position="357"/>
        <end position="380"/>
    </location>
</feature>
<dbReference type="PANTHER" id="PTHR11360:SF284">
    <property type="entry name" value="EG:103B4.3 PROTEIN-RELATED"/>
    <property type="match status" value="1"/>
</dbReference>
<dbReference type="Gene3D" id="1.20.1250.20">
    <property type="entry name" value="MFS general substrate transporter like domains"/>
    <property type="match status" value="2"/>
</dbReference>
<feature type="transmembrane region" description="Helical" evidence="6">
    <location>
        <begin position="423"/>
        <end position="442"/>
    </location>
</feature>
<dbReference type="PROSITE" id="PS50850">
    <property type="entry name" value="MFS"/>
    <property type="match status" value="1"/>
</dbReference>
<proteinExistence type="predicted"/>
<evidence type="ECO:0000256" key="4">
    <source>
        <dbReference type="ARBA" id="ARBA00023136"/>
    </source>
</evidence>
<organism evidence="8 9">
    <name type="scientific">Brevibacterium sediminis</name>
    <dbReference type="NCBI Taxonomy" id="1857024"/>
    <lineage>
        <taxon>Bacteria</taxon>
        <taxon>Bacillati</taxon>
        <taxon>Actinomycetota</taxon>
        <taxon>Actinomycetes</taxon>
        <taxon>Micrococcales</taxon>
        <taxon>Brevibacteriaceae</taxon>
        <taxon>Brevibacterium</taxon>
    </lineage>
</organism>
<evidence type="ECO:0000256" key="2">
    <source>
        <dbReference type="ARBA" id="ARBA00022692"/>
    </source>
</evidence>
<keyword evidence="3 6" id="KW-1133">Transmembrane helix</keyword>
<dbReference type="SUPFAM" id="SSF103473">
    <property type="entry name" value="MFS general substrate transporter"/>
    <property type="match status" value="1"/>
</dbReference>
<keyword evidence="2 6" id="KW-0812">Transmembrane</keyword>
<evidence type="ECO:0000256" key="5">
    <source>
        <dbReference type="SAM" id="MobiDB-lite"/>
    </source>
</evidence>
<feature type="compositionally biased region" description="Low complexity" evidence="5">
    <location>
        <begin position="229"/>
        <end position="246"/>
    </location>
</feature>
<feature type="transmembrane region" description="Helical" evidence="6">
    <location>
        <begin position="266"/>
        <end position="289"/>
    </location>
</feature>
<dbReference type="RefSeq" id="WP_139467624.1">
    <property type="nucleotide sequence ID" value="NZ_VDMQ01000002.1"/>
</dbReference>
<evidence type="ECO:0000256" key="6">
    <source>
        <dbReference type="SAM" id="Phobius"/>
    </source>
</evidence>
<feature type="transmembrane region" description="Helical" evidence="6">
    <location>
        <begin position="52"/>
        <end position="74"/>
    </location>
</feature>
<reference evidence="8 9" key="1">
    <citation type="submission" date="2019-06" db="EMBL/GenBank/DDBJ databases">
        <authorList>
            <person name="Mardanova A.M."/>
            <person name="Pudova D.S."/>
            <person name="Shagimardanova E.I."/>
            <person name="Gogoleva N.E."/>
            <person name="Lutfullin M.T."/>
            <person name="Hadieva G.F."/>
            <person name="Sharipova M.R."/>
        </authorList>
    </citation>
    <scope>NUCLEOTIDE SEQUENCE [LARGE SCALE GENOMIC DNA]</scope>
    <source>
        <strain evidence="8 9">MG-1</strain>
    </source>
</reference>
<evidence type="ECO:0000256" key="1">
    <source>
        <dbReference type="ARBA" id="ARBA00004651"/>
    </source>
</evidence>
<feature type="transmembrane region" description="Helical" evidence="6">
    <location>
        <begin position="144"/>
        <end position="164"/>
    </location>
</feature>
<feature type="transmembrane region" description="Helical" evidence="6">
    <location>
        <begin position="331"/>
        <end position="351"/>
    </location>
</feature>
<dbReference type="Pfam" id="PF07690">
    <property type="entry name" value="MFS_1"/>
    <property type="match status" value="1"/>
</dbReference>
<dbReference type="InterPro" id="IPR011701">
    <property type="entry name" value="MFS"/>
</dbReference>
<feature type="transmembrane region" description="Helical" evidence="6">
    <location>
        <begin position="112"/>
        <end position="132"/>
    </location>
</feature>
<gene>
    <name evidence="8" type="ORF">FHQ09_04445</name>
</gene>
<dbReference type="EMBL" id="VDMQ01000002">
    <property type="protein sequence ID" value="TNM56828.1"/>
    <property type="molecule type" value="Genomic_DNA"/>
</dbReference>
<feature type="transmembrane region" description="Helical" evidence="6">
    <location>
        <begin position="86"/>
        <end position="106"/>
    </location>
</feature>
<dbReference type="InterPro" id="IPR036259">
    <property type="entry name" value="MFS_trans_sf"/>
</dbReference>
<feature type="transmembrane region" description="Helical" evidence="6">
    <location>
        <begin position="301"/>
        <end position="324"/>
    </location>
</feature>
<accession>A0A5C4X6C4</accession>
<name>A0A5C4X6C4_9MICO</name>
<evidence type="ECO:0000259" key="7">
    <source>
        <dbReference type="PROSITE" id="PS50850"/>
    </source>
</evidence>
<evidence type="ECO:0000313" key="9">
    <source>
        <dbReference type="Proteomes" id="UP000314223"/>
    </source>
</evidence>
<dbReference type="GO" id="GO:0022857">
    <property type="term" value="F:transmembrane transporter activity"/>
    <property type="evidence" value="ECO:0007669"/>
    <property type="project" value="InterPro"/>
</dbReference>
<comment type="subcellular location">
    <subcellularLocation>
        <location evidence="1">Cell membrane</location>
        <topology evidence="1">Multi-pass membrane protein</topology>
    </subcellularLocation>
</comment>
<feature type="transmembrane region" description="Helical" evidence="6">
    <location>
        <begin position="392"/>
        <end position="411"/>
    </location>
</feature>
<dbReference type="AlphaFoldDB" id="A0A5C4X6C4"/>
<evidence type="ECO:0000256" key="3">
    <source>
        <dbReference type="ARBA" id="ARBA00022989"/>
    </source>
</evidence>
<dbReference type="InterPro" id="IPR050327">
    <property type="entry name" value="Proton-linked_MCT"/>
</dbReference>
<dbReference type="CDD" id="cd17355">
    <property type="entry name" value="MFS_YcxA_like"/>
    <property type="match status" value="1"/>
</dbReference>
<evidence type="ECO:0000313" key="8">
    <source>
        <dbReference type="EMBL" id="TNM56828.1"/>
    </source>
</evidence>
<feature type="domain" description="Major facilitator superfamily (MFS) profile" evidence="7">
    <location>
        <begin position="19"/>
        <end position="447"/>
    </location>
</feature>
<feature type="region of interest" description="Disordered" evidence="5">
    <location>
        <begin position="211"/>
        <end position="246"/>
    </location>
</feature>
<dbReference type="PANTHER" id="PTHR11360">
    <property type="entry name" value="MONOCARBOXYLATE TRANSPORTER"/>
    <property type="match status" value="1"/>
</dbReference>
<dbReference type="InterPro" id="IPR020846">
    <property type="entry name" value="MFS_dom"/>
</dbReference>
<protein>
    <submittedName>
        <fullName evidence="8">MFS transporter</fullName>
    </submittedName>
</protein>
<keyword evidence="4 6" id="KW-0472">Membrane</keyword>
<sequence length="460" mass="48281">MSTTPPAQRRHRRIHPAWWVAAVAFIALLAAAGFRAAPGALMVPLHADFGWSMSSMSLAVSVNLLLYGLTAPFAAALMDRFGIRQVVAAALALVALGAGGSVLMTASWQLLISWGVLIGLGTGSMALVFAATIADRWFLARRGLVMGILTAGSATGQLIFLPPVATIAESTGWKPASLLIGIAAMAAVPLVWFVLRDHPSDLGVLPYGAADASADRPTEPDGETELEGDTPTTADSAPTTPAERRGTGAARRAFAGLFFAAHHRSFWALAIAFAICGATTNGLIGIHFIPSAHDHGMPASTASGLLAVVGIFDIVGTVFSGWLTDKFDPRILLVAYYTFRGVGLLLLPWLLSDTVHPSMILFIVVYGLDWVATVPPTAALCREIFGDNGTIVFGWVFAAHQIGAAAAAFAAGAVRDAFGEYTYAWWGGAAMCVIAAVLSFAVRRRLIDDRREPATAEAAA</sequence>
<dbReference type="GO" id="GO:0005886">
    <property type="term" value="C:plasma membrane"/>
    <property type="evidence" value="ECO:0007669"/>
    <property type="project" value="UniProtKB-SubCell"/>
</dbReference>
<comment type="caution">
    <text evidence="8">The sequence shown here is derived from an EMBL/GenBank/DDBJ whole genome shotgun (WGS) entry which is preliminary data.</text>
</comment>
<feature type="transmembrane region" description="Helical" evidence="6">
    <location>
        <begin position="176"/>
        <end position="195"/>
    </location>
</feature>
<dbReference type="Proteomes" id="UP000314223">
    <property type="component" value="Unassembled WGS sequence"/>
</dbReference>